<dbReference type="NCBIfam" id="NF041023">
    <property type="entry name" value="PP0621_fam"/>
    <property type="match status" value="1"/>
</dbReference>
<keyword evidence="1" id="KW-1133">Transmembrane helix</keyword>
<dbReference type="InterPro" id="IPR049708">
    <property type="entry name" value="PP0621-like"/>
</dbReference>
<protein>
    <recommendedName>
        <fullName evidence="3">Preprotein translocase subunit YajC</fullName>
    </recommendedName>
</protein>
<reference evidence="2" key="1">
    <citation type="submission" date="2018-06" db="EMBL/GenBank/DDBJ databases">
        <authorList>
            <person name="Zhirakovskaya E."/>
        </authorList>
    </citation>
    <scope>NUCLEOTIDE SEQUENCE</scope>
</reference>
<evidence type="ECO:0000256" key="1">
    <source>
        <dbReference type="SAM" id="Phobius"/>
    </source>
</evidence>
<keyword evidence="1" id="KW-0472">Membrane</keyword>
<feature type="transmembrane region" description="Helical" evidence="1">
    <location>
        <begin position="6"/>
        <end position="24"/>
    </location>
</feature>
<name>A0A3B1AHU3_9ZZZZ</name>
<evidence type="ECO:0008006" key="3">
    <source>
        <dbReference type="Google" id="ProtNLM"/>
    </source>
</evidence>
<dbReference type="AlphaFoldDB" id="A0A3B1AHU3"/>
<evidence type="ECO:0000313" key="2">
    <source>
        <dbReference type="EMBL" id="VAW99017.1"/>
    </source>
</evidence>
<sequence length="76" mass="8976">MTIIRVLVIFLVFWLIFRLIRIKMDKRRVPGKKPPKIVDIKKCNFCGVHIPIKDSIKSGNNYYCSTEHMNLDNQNN</sequence>
<proteinExistence type="predicted"/>
<dbReference type="EMBL" id="UOFS01000039">
    <property type="protein sequence ID" value="VAW99017.1"/>
    <property type="molecule type" value="Genomic_DNA"/>
</dbReference>
<organism evidence="2">
    <name type="scientific">hydrothermal vent metagenome</name>
    <dbReference type="NCBI Taxonomy" id="652676"/>
    <lineage>
        <taxon>unclassified sequences</taxon>
        <taxon>metagenomes</taxon>
        <taxon>ecological metagenomes</taxon>
    </lineage>
</organism>
<gene>
    <name evidence="2" type="ORF">MNBD_GAMMA22-1407</name>
</gene>
<accession>A0A3B1AHU3</accession>
<keyword evidence="1" id="KW-0812">Transmembrane</keyword>